<feature type="transmembrane region" description="Helical" evidence="5">
    <location>
        <begin position="152"/>
        <end position="170"/>
    </location>
</feature>
<keyword evidence="7" id="KW-1185">Reference proteome</keyword>
<gene>
    <name evidence="6" type="ORF">CYNAS_LOCUS16543</name>
</gene>
<proteinExistence type="predicted"/>
<dbReference type="Proteomes" id="UP001176961">
    <property type="component" value="Unassembled WGS sequence"/>
</dbReference>
<comment type="subcellular location">
    <subcellularLocation>
        <location evidence="1">Membrane</location>
        <topology evidence="1">Multi-pass membrane protein</topology>
    </subcellularLocation>
</comment>
<dbReference type="AlphaFoldDB" id="A0AA36H6B0"/>
<dbReference type="InterPro" id="IPR053286">
    <property type="entry name" value="Nematode_rcpt-like_srab"/>
</dbReference>
<dbReference type="InterPro" id="IPR019408">
    <property type="entry name" value="7TM_GPCR_serpentine_rcpt_Srab"/>
</dbReference>
<evidence type="ECO:0000313" key="6">
    <source>
        <dbReference type="EMBL" id="CAJ0604560.1"/>
    </source>
</evidence>
<name>A0AA36H6B0_CYLNA</name>
<reference evidence="6" key="1">
    <citation type="submission" date="2023-07" db="EMBL/GenBank/DDBJ databases">
        <authorList>
            <consortium name="CYATHOMIX"/>
        </authorList>
    </citation>
    <scope>NUCLEOTIDE SEQUENCE</scope>
    <source>
        <strain evidence="6">N/A</strain>
    </source>
</reference>
<evidence type="ECO:0000256" key="5">
    <source>
        <dbReference type="SAM" id="Phobius"/>
    </source>
</evidence>
<evidence type="ECO:0008006" key="8">
    <source>
        <dbReference type="Google" id="ProtNLM"/>
    </source>
</evidence>
<keyword evidence="4 5" id="KW-0472">Membrane</keyword>
<evidence type="ECO:0000313" key="7">
    <source>
        <dbReference type="Proteomes" id="UP001176961"/>
    </source>
</evidence>
<dbReference type="PANTHER" id="PTHR46561:SF11">
    <property type="entry name" value="SERPENTINE RECEPTOR CLASS ALPHA_BETA-14"/>
    <property type="match status" value="1"/>
</dbReference>
<protein>
    <recommendedName>
        <fullName evidence="8">G-protein coupled receptors family 1 profile domain-containing protein</fullName>
    </recommendedName>
</protein>
<dbReference type="PANTHER" id="PTHR46561">
    <property type="entry name" value="SERPENTINE RECEPTOR, CLASS AB (CLASS A-LIKE)-RELATED"/>
    <property type="match status" value="1"/>
</dbReference>
<feature type="transmembrane region" description="Helical" evidence="5">
    <location>
        <begin position="26"/>
        <end position="48"/>
    </location>
</feature>
<dbReference type="EMBL" id="CATQJL010000305">
    <property type="protein sequence ID" value="CAJ0604560.1"/>
    <property type="molecule type" value="Genomic_DNA"/>
</dbReference>
<evidence type="ECO:0000256" key="2">
    <source>
        <dbReference type="ARBA" id="ARBA00022692"/>
    </source>
</evidence>
<evidence type="ECO:0000256" key="1">
    <source>
        <dbReference type="ARBA" id="ARBA00004141"/>
    </source>
</evidence>
<dbReference type="Pfam" id="PF10292">
    <property type="entry name" value="7TM_GPCR_Srab"/>
    <property type="match status" value="1"/>
</dbReference>
<comment type="caution">
    <text evidence="6">The sequence shown here is derived from an EMBL/GenBank/DDBJ whole genome shotgun (WGS) entry which is preliminary data.</text>
</comment>
<organism evidence="6 7">
    <name type="scientific">Cylicocyclus nassatus</name>
    <name type="common">Nematode worm</name>
    <dbReference type="NCBI Taxonomy" id="53992"/>
    <lineage>
        <taxon>Eukaryota</taxon>
        <taxon>Metazoa</taxon>
        <taxon>Ecdysozoa</taxon>
        <taxon>Nematoda</taxon>
        <taxon>Chromadorea</taxon>
        <taxon>Rhabditida</taxon>
        <taxon>Rhabditina</taxon>
        <taxon>Rhabditomorpha</taxon>
        <taxon>Strongyloidea</taxon>
        <taxon>Strongylidae</taxon>
        <taxon>Cylicocyclus</taxon>
    </lineage>
</organism>
<feature type="transmembrane region" description="Helical" evidence="5">
    <location>
        <begin position="276"/>
        <end position="302"/>
    </location>
</feature>
<evidence type="ECO:0000256" key="4">
    <source>
        <dbReference type="ARBA" id="ARBA00023136"/>
    </source>
</evidence>
<evidence type="ECO:0000256" key="3">
    <source>
        <dbReference type="ARBA" id="ARBA00022989"/>
    </source>
</evidence>
<accession>A0AA36H6B0</accession>
<feature type="transmembrane region" description="Helical" evidence="5">
    <location>
        <begin position="190"/>
        <end position="213"/>
    </location>
</feature>
<keyword evidence="2 5" id="KW-0812">Transmembrane</keyword>
<keyword evidence="3 5" id="KW-1133">Transmembrane helix</keyword>
<feature type="transmembrane region" description="Helical" evidence="5">
    <location>
        <begin position="60"/>
        <end position="79"/>
    </location>
</feature>
<dbReference type="GO" id="GO:0016020">
    <property type="term" value="C:membrane"/>
    <property type="evidence" value="ECO:0007669"/>
    <property type="project" value="UniProtKB-SubCell"/>
</dbReference>
<feature type="transmembrane region" description="Helical" evidence="5">
    <location>
        <begin position="113"/>
        <end position="131"/>
    </location>
</feature>
<feature type="transmembrane region" description="Helical" evidence="5">
    <location>
        <begin position="249"/>
        <end position="270"/>
    </location>
</feature>
<sequence length="335" mass="38930">MPLYDSEQNFTMANCQEMDGIAQSPFLRAVLCIHTISSLLGLPLLAFLFRWTLTRQLMHYNTKFIIIFNVTCLVIHLLARLQQHLGTLYDMHIERNNGCEIIPNIMYCFYTRLPYNCALWLCYSMTIILSIERCIATRVLRDYNRNRAVGPLLIAAQVMVTSLLITVFYLPVRFTGTIYYCMAMSPARMMFTVIPLSISMLFQSIAIITFTNLRAVNKRLQQRLRGAGDYGGRYQVEETLRSLNTLAPLFYSSCIFILIYLTLMCTTMAFSQDLSMPVFLATIEGTNWIPQLCVFLPLLLWYQDRKVNKKVKNLLSIEVATTPERYEEELRKMWR</sequence>